<dbReference type="EMBL" id="JAIQZJ010000001">
    <property type="protein sequence ID" value="MBZ5736568.1"/>
    <property type="molecule type" value="Genomic_DNA"/>
</dbReference>
<dbReference type="PANTHER" id="PTHR10443">
    <property type="entry name" value="MICROSOMAL DIPEPTIDASE"/>
    <property type="match status" value="1"/>
</dbReference>
<dbReference type="Proteomes" id="UP000780875">
    <property type="component" value="Unassembled WGS sequence"/>
</dbReference>
<name>A0ABS7U6F5_9ACTN</name>
<dbReference type="PANTHER" id="PTHR10443:SF12">
    <property type="entry name" value="DIPEPTIDASE"/>
    <property type="match status" value="1"/>
</dbReference>
<dbReference type="RefSeq" id="WP_224120945.1">
    <property type="nucleotide sequence ID" value="NZ_JAIQZJ010000001.1"/>
</dbReference>
<gene>
    <name evidence="1" type="ORF">K8U61_00225</name>
</gene>
<dbReference type="Gene3D" id="3.20.20.140">
    <property type="entry name" value="Metal-dependent hydrolases"/>
    <property type="match status" value="1"/>
</dbReference>
<keyword evidence="2" id="KW-1185">Reference proteome</keyword>
<evidence type="ECO:0000313" key="2">
    <source>
        <dbReference type="Proteomes" id="UP000780875"/>
    </source>
</evidence>
<evidence type="ECO:0000313" key="1">
    <source>
        <dbReference type="EMBL" id="MBZ5736568.1"/>
    </source>
</evidence>
<proteinExistence type="predicted"/>
<protein>
    <submittedName>
        <fullName evidence="1">Dipeptidase</fullName>
    </submittedName>
</protein>
<dbReference type="SUPFAM" id="SSF51556">
    <property type="entry name" value="Metallo-dependent hydrolases"/>
    <property type="match status" value="1"/>
</dbReference>
<dbReference type="PROSITE" id="PS51365">
    <property type="entry name" value="RENAL_DIPEPTIDASE_2"/>
    <property type="match status" value="1"/>
</dbReference>
<reference evidence="1 2" key="1">
    <citation type="submission" date="2021-09" db="EMBL/GenBank/DDBJ databases">
        <title>Whole genome sequence of Nocardioides sp. GBK3QG-3.</title>
        <authorList>
            <person name="Tuo L."/>
        </authorList>
    </citation>
    <scope>NUCLEOTIDE SEQUENCE [LARGE SCALE GENOMIC DNA]</scope>
    <source>
        <strain evidence="1 2">GBK3QG-3</strain>
    </source>
</reference>
<organism evidence="1 2">
    <name type="scientific">Nocardioides mangrovi</name>
    <dbReference type="NCBI Taxonomy" id="2874580"/>
    <lineage>
        <taxon>Bacteria</taxon>
        <taxon>Bacillati</taxon>
        <taxon>Actinomycetota</taxon>
        <taxon>Actinomycetes</taxon>
        <taxon>Propionibacteriales</taxon>
        <taxon>Nocardioidaceae</taxon>
        <taxon>Nocardioides</taxon>
    </lineage>
</organism>
<dbReference type="InterPro" id="IPR008257">
    <property type="entry name" value="Pept_M19"/>
</dbReference>
<dbReference type="InterPro" id="IPR032466">
    <property type="entry name" value="Metal_Hydrolase"/>
</dbReference>
<comment type="caution">
    <text evidence="1">The sequence shown here is derived from an EMBL/GenBank/DDBJ whole genome shotgun (WGS) entry which is preliminary data.</text>
</comment>
<dbReference type="Pfam" id="PF01244">
    <property type="entry name" value="Peptidase_M19"/>
    <property type="match status" value="1"/>
</dbReference>
<sequence length="353" mass="38020">MTRDLTIVNALGILDNPNAERSRAAAARLEPGSDFITIDERTIADAHASGLTAITITLGYTVGDVEPYAHTLHEIETWDRLLAEHPDDLTQVLEAGDIDRARAEGRVGVVYGFQNGLAIGDDLDRVAHFQRAGVRVIQLTYNQANHLGDGSMAPGNRGLTPYGREVVAALNDARMMVDLSHSGERTCLDAIAASRTPVSINHTGCRAIVDVPRNKTDEELRLVADGGGFVGIYFMPFLSPTGHATAADVVAHLEHAIDVCGEDAVGIGTDGTVTGIDDLDGYRATLAEHVAQRAAAGVGAAGERADTLPFVEDLRGVEQFHRLVDLLEQRGHSWSRIEKVMGRNFVEYAARVW</sequence>
<accession>A0ABS7U6F5</accession>